<evidence type="ECO:0000313" key="5">
    <source>
        <dbReference type="Proteomes" id="UP000652761"/>
    </source>
</evidence>
<dbReference type="PROSITE" id="PS51297">
    <property type="entry name" value="K_BOX"/>
    <property type="match status" value="1"/>
</dbReference>
<organism evidence="4 5">
    <name type="scientific">Colocasia esculenta</name>
    <name type="common">Wild taro</name>
    <name type="synonym">Arum esculentum</name>
    <dbReference type="NCBI Taxonomy" id="4460"/>
    <lineage>
        <taxon>Eukaryota</taxon>
        <taxon>Viridiplantae</taxon>
        <taxon>Streptophyta</taxon>
        <taxon>Embryophyta</taxon>
        <taxon>Tracheophyta</taxon>
        <taxon>Spermatophyta</taxon>
        <taxon>Magnoliopsida</taxon>
        <taxon>Liliopsida</taxon>
        <taxon>Araceae</taxon>
        <taxon>Aroideae</taxon>
        <taxon>Colocasieae</taxon>
        <taxon>Colocasia</taxon>
    </lineage>
</organism>
<evidence type="ECO:0000313" key="4">
    <source>
        <dbReference type="EMBL" id="MQL87229.1"/>
    </source>
</evidence>
<keyword evidence="1" id="KW-0175">Coiled coil</keyword>
<sequence>MKESTLDELESTPAKVNYQGLKGIIERHTMHSKNVQKPEQPSLELQLENTNYASLHKEVSETTQKLRQMRGEDIQGLSLEELQQLEKTLETGLCRVLQRKGKQIMEEINGLQQKSAILMEENARLRQQVVEMSREGKRPVVAAESENIVYEDGQSSDSVTNTANMGGPQDNCDDSSDTSLKLGVRTHELQLRSPSFSNFSSQAAAAASSSKCETGKGGGMYWRELGTMVAQLTRGEGSIMEQGN</sequence>
<reference evidence="4" key="1">
    <citation type="submission" date="2017-07" db="EMBL/GenBank/DDBJ databases">
        <title>Taro Niue Genome Assembly and Annotation.</title>
        <authorList>
            <person name="Atibalentja N."/>
            <person name="Keating K."/>
            <person name="Fields C.J."/>
        </authorList>
    </citation>
    <scope>NUCLEOTIDE SEQUENCE</scope>
    <source>
        <strain evidence="4">Niue_2</strain>
        <tissue evidence="4">Leaf</tissue>
    </source>
</reference>
<name>A0A843V6H2_COLES</name>
<feature type="domain" description="K-box" evidence="3">
    <location>
        <begin position="45"/>
        <end position="135"/>
    </location>
</feature>
<feature type="coiled-coil region" evidence="1">
    <location>
        <begin position="52"/>
        <end position="135"/>
    </location>
</feature>
<dbReference type="GO" id="GO:0005634">
    <property type="term" value="C:nucleus"/>
    <property type="evidence" value="ECO:0007669"/>
    <property type="project" value="InterPro"/>
</dbReference>
<evidence type="ECO:0000256" key="1">
    <source>
        <dbReference type="SAM" id="Coils"/>
    </source>
</evidence>
<dbReference type="AlphaFoldDB" id="A0A843V6H2"/>
<dbReference type="GO" id="GO:0003700">
    <property type="term" value="F:DNA-binding transcription factor activity"/>
    <property type="evidence" value="ECO:0007669"/>
    <property type="project" value="InterPro"/>
</dbReference>
<evidence type="ECO:0000259" key="3">
    <source>
        <dbReference type="PROSITE" id="PS51297"/>
    </source>
</evidence>
<dbReference type="InterPro" id="IPR002487">
    <property type="entry name" value="TF_Kbox"/>
</dbReference>
<dbReference type="OrthoDB" id="1898716at2759"/>
<feature type="region of interest" description="Disordered" evidence="2">
    <location>
        <begin position="152"/>
        <end position="178"/>
    </location>
</feature>
<comment type="caution">
    <text evidence="4">The sequence shown here is derived from an EMBL/GenBank/DDBJ whole genome shotgun (WGS) entry which is preliminary data.</text>
</comment>
<accession>A0A843V6H2</accession>
<dbReference type="Proteomes" id="UP000652761">
    <property type="component" value="Unassembled WGS sequence"/>
</dbReference>
<proteinExistence type="predicted"/>
<dbReference type="EMBL" id="NMUH01000963">
    <property type="protein sequence ID" value="MQL87229.1"/>
    <property type="molecule type" value="Genomic_DNA"/>
</dbReference>
<evidence type="ECO:0000256" key="2">
    <source>
        <dbReference type="SAM" id="MobiDB-lite"/>
    </source>
</evidence>
<dbReference type="Pfam" id="PF01486">
    <property type="entry name" value="K-box"/>
    <property type="match status" value="1"/>
</dbReference>
<keyword evidence="5" id="KW-1185">Reference proteome</keyword>
<protein>
    <recommendedName>
        <fullName evidence="3">K-box domain-containing protein</fullName>
    </recommendedName>
</protein>
<gene>
    <name evidence="4" type="ORF">Taro_019775</name>
</gene>
<feature type="compositionally biased region" description="Polar residues" evidence="2">
    <location>
        <begin position="153"/>
        <end position="164"/>
    </location>
</feature>